<feature type="region of interest" description="Disordered" evidence="2">
    <location>
        <begin position="1"/>
        <end position="24"/>
    </location>
</feature>
<dbReference type="EMBL" id="JAODOR010000011">
    <property type="protein sequence ID" value="MCT9002893.1"/>
    <property type="molecule type" value="Genomic_DNA"/>
</dbReference>
<protein>
    <submittedName>
        <fullName evidence="4">Folate-binding protein</fullName>
    </submittedName>
</protein>
<dbReference type="NCBIfam" id="TIGR03317">
    <property type="entry name" value="ygfZ_signature"/>
    <property type="match status" value="1"/>
</dbReference>
<dbReference type="InterPro" id="IPR045179">
    <property type="entry name" value="YgfZ/GcvT"/>
</dbReference>
<organism evidence="4 5">
    <name type="scientific">Microbacterium memoriense</name>
    <dbReference type="NCBI Taxonomy" id="2978350"/>
    <lineage>
        <taxon>Bacteria</taxon>
        <taxon>Bacillati</taxon>
        <taxon>Actinomycetota</taxon>
        <taxon>Actinomycetes</taxon>
        <taxon>Micrococcales</taxon>
        <taxon>Microbacteriaceae</taxon>
        <taxon>Microbacterium</taxon>
    </lineage>
</organism>
<dbReference type="PANTHER" id="PTHR22602:SF0">
    <property type="entry name" value="TRANSFERASE CAF17, MITOCHONDRIAL-RELATED"/>
    <property type="match status" value="1"/>
</dbReference>
<name>A0ABT2PGH7_9MICO</name>
<dbReference type="PANTHER" id="PTHR22602">
    <property type="entry name" value="TRANSFERASE CAF17, MITOCHONDRIAL-RELATED"/>
    <property type="match status" value="1"/>
</dbReference>
<gene>
    <name evidence="4" type="ORF">N4R40_10995</name>
</gene>
<evidence type="ECO:0000313" key="5">
    <source>
        <dbReference type="Proteomes" id="UP001300496"/>
    </source>
</evidence>
<evidence type="ECO:0000313" key="4">
    <source>
        <dbReference type="EMBL" id="MCT9002893.1"/>
    </source>
</evidence>
<proteinExistence type="predicted"/>
<evidence type="ECO:0000256" key="1">
    <source>
        <dbReference type="ARBA" id="ARBA00022946"/>
    </source>
</evidence>
<dbReference type="InterPro" id="IPR013977">
    <property type="entry name" value="GcvT_C"/>
</dbReference>
<keyword evidence="5" id="KW-1185">Reference proteome</keyword>
<feature type="domain" description="Aminomethyltransferase C-terminal" evidence="3">
    <location>
        <begin position="264"/>
        <end position="334"/>
    </location>
</feature>
<comment type="caution">
    <text evidence="4">The sequence shown here is derived from an EMBL/GenBank/DDBJ whole genome shotgun (WGS) entry which is preliminary data.</text>
</comment>
<dbReference type="SUPFAM" id="SSF103025">
    <property type="entry name" value="Folate-binding domain"/>
    <property type="match status" value="1"/>
</dbReference>
<dbReference type="PIRSF" id="PIRSF006487">
    <property type="entry name" value="GcvT"/>
    <property type="match status" value="1"/>
</dbReference>
<dbReference type="InterPro" id="IPR017703">
    <property type="entry name" value="YgfZ/GCV_T_CS"/>
</dbReference>
<keyword evidence="1" id="KW-0809">Transit peptide</keyword>
<dbReference type="RefSeq" id="WP_261607411.1">
    <property type="nucleotide sequence ID" value="NZ_JAODOR010000011.1"/>
</dbReference>
<dbReference type="Gene3D" id="3.30.1360.120">
    <property type="entry name" value="Probable tRNA modification gtpase trme, domain 1"/>
    <property type="match status" value="1"/>
</dbReference>
<dbReference type="InterPro" id="IPR027266">
    <property type="entry name" value="TrmE/GcvT-like"/>
</dbReference>
<dbReference type="InterPro" id="IPR029043">
    <property type="entry name" value="GcvT/YgfZ_C"/>
</dbReference>
<evidence type="ECO:0000256" key="2">
    <source>
        <dbReference type="SAM" id="MobiDB-lite"/>
    </source>
</evidence>
<accession>A0ABT2PGH7</accession>
<dbReference type="Pfam" id="PF08669">
    <property type="entry name" value="GCV_T_C"/>
    <property type="match status" value="1"/>
</dbReference>
<reference evidence="4 5" key="1">
    <citation type="journal article" date="2024" name="Int. J. Syst. Evol. Microbiol.">
        <title>Microbacterium memoriense sp. nov., a member of the Actinomycetota from marine beach sediment of the north coast of Portugal.</title>
        <authorList>
            <person name="Santos J.D.N.D."/>
            <person name="Klimek D."/>
            <person name="Calusinska M."/>
            <person name="Lobo-da-Cunha A."/>
            <person name="Catita J."/>
            <person name="Goncalves H."/>
            <person name="Gonzalez I."/>
            <person name="Lage O.M."/>
        </authorList>
    </citation>
    <scope>NUCLEOTIDE SEQUENCE [LARGE SCALE GENOMIC DNA]</scope>
    <source>
        <strain evidence="4 5">PMIC_1C1B</strain>
    </source>
</reference>
<dbReference type="Proteomes" id="UP001300496">
    <property type="component" value="Unassembled WGS sequence"/>
</dbReference>
<dbReference type="SUPFAM" id="SSF101790">
    <property type="entry name" value="Aminomethyltransferase beta-barrel domain"/>
    <property type="match status" value="1"/>
</dbReference>
<sequence>MTDPFTAVPGAVVDDSGPVHFGSPHREQRELVAGRAVAVLGDRGVLTLAGPDRLTWLDSITSQAVSALQPEESTELLILDPQGHVEHAASIVDDGATTWLIVDRDRSAALLTWLTRMRFRLRVELQDAGSSHRVIGGTAAAIAALAPVATWTDPWPRVAPGGWGYAPADPHPGGERDWAEAIVDLEQYAALANAAARGEQSVAGRWAADALRVAAWRPRASAEADGRTLPHEVDWLRTAVHLEKGCYRGQETVAKVHNLGHPPRRLIALQLDGSDAVLPEPGAVVLADGEPVGAITSVARHFEEGPIALALVKRTLVEGAVLTVQTGDGEVAASAETIVPPDAGRTAAVPRLPRLSRRR</sequence>
<evidence type="ECO:0000259" key="3">
    <source>
        <dbReference type="Pfam" id="PF08669"/>
    </source>
</evidence>